<evidence type="ECO:0000313" key="1">
    <source>
        <dbReference type="EMBL" id="QEG41391.1"/>
    </source>
</evidence>
<keyword evidence="2" id="KW-1185">Reference proteome</keyword>
<organism evidence="1 2">
    <name type="scientific">Roseimaritima ulvae</name>
    <dbReference type="NCBI Taxonomy" id="980254"/>
    <lineage>
        <taxon>Bacteria</taxon>
        <taxon>Pseudomonadati</taxon>
        <taxon>Planctomycetota</taxon>
        <taxon>Planctomycetia</taxon>
        <taxon>Pirellulales</taxon>
        <taxon>Pirellulaceae</taxon>
        <taxon>Roseimaritima</taxon>
    </lineage>
</organism>
<proteinExistence type="predicted"/>
<dbReference type="AlphaFoldDB" id="A0A5B9R4J9"/>
<dbReference type="EMBL" id="CP042914">
    <property type="protein sequence ID" value="QEG41391.1"/>
    <property type="molecule type" value="Genomic_DNA"/>
</dbReference>
<reference evidence="1 2" key="1">
    <citation type="submission" date="2019-08" db="EMBL/GenBank/DDBJ databases">
        <title>Deep-cultivation of Planctomycetes and their phenomic and genomic characterization uncovers novel biology.</title>
        <authorList>
            <person name="Wiegand S."/>
            <person name="Jogler M."/>
            <person name="Boedeker C."/>
            <person name="Pinto D."/>
            <person name="Vollmers J."/>
            <person name="Rivas-Marin E."/>
            <person name="Kohn T."/>
            <person name="Peeters S.H."/>
            <person name="Heuer A."/>
            <person name="Rast P."/>
            <person name="Oberbeckmann S."/>
            <person name="Bunk B."/>
            <person name="Jeske O."/>
            <person name="Meyerdierks A."/>
            <person name="Storesund J.E."/>
            <person name="Kallscheuer N."/>
            <person name="Luecker S."/>
            <person name="Lage O.M."/>
            <person name="Pohl T."/>
            <person name="Merkel B.J."/>
            <person name="Hornburger P."/>
            <person name="Mueller R.-W."/>
            <person name="Bruemmer F."/>
            <person name="Labrenz M."/>
            <person name="Spormann A.M."/>
            <person name="Op den Camp H."/>
            <person name="Overmann J."/>
            <person name="Amann R."/>
            <person name="Jetten M.S.M."/>
            <person name="Mascher T."/>
            <person name="Medema M.H."/>
            <person name="Devos D.P."/>
            <person name="Kaster A.-K."/>
            <person name="Ovreas L."/>
            <person name="Rohde M."/>
            <person name="Galperin M.Y."/>
            <person name="Jogler C."/>
        </authorList>
    </citation>
    <scope>NUCLEOTIDE SEQUENCE [LARGE SCALE GENOMIC DNA]</scope>
    <source>
        <strain evidence="1 2">UC8</strain>
    </source>
</reference>
<evidence type="ECO:0000313" key="2">
    <source>
        <dbReference type="Proteomes" id="UP000325286"/>
    </source>
</evidence>
<dbReference type="KEGG" id="rul:UC8_34120"/>
<dbReference type="Proteomes" id="UP000325286">
    <property type="component" value="Chromosome"/>
</dbReference>
<sequence>MKHSFAGQAFTLIALSPFRCRSKIQGTRFDKGMGTKEFRSLPPVVGPAASGALSAEMTGRWGADDLDVTLRLDYDREVAILSLRCCSNILAFR</sequence>
<gene>
    <name evidence="1" type="ORF">UC8_34120</name>
</gene>
<name>A0A5B9R4J9_9BACT</name>
<accession>A0A5B9R4J9</accession>
<protein>
    <submittedName>
        <fullName evidence="1">Uncharacterized protein</fullName>
    </submittedName>
</protein>